<dbReference type="EMBL" id="CP032452">
    <property type="protein sequence ID" value="QEZ70690.1"/>
    <property type="molecule type" value="Genomic_DNA"/>
</dbReference>
<name>A0A5P3XK23_PARBF</name>
<evidence type="ECO:0000313" key="3">
    <source>
        <dbReference type="EMBL" id="QEZ70690.1"/>
    </source>
</evidence>
<dbReference type="InterPro" id="IPR050090">
    <property type="entry name" value="Tyrosine_recombinase_XerCD"/>
</dbReference>
<evidence type="ECO:0000313" key="4">
    <source>
        <dbReference type="Proteomes" id="UP000326961"/>
    </source>
</evidence>
<sequence>MKNSLTGYWNEDRWDLRECPLESSNELKQAKHLKNRWINFGNIKNTWIKTELKFFYYYKLINDEWKPGTVWIRKGTVINNLISFLSKKYPNITSISEVPLEKALIEYRTFLIDKGISTTTENKKINSNQEIIKVKANSYYITNLKQFVEFYQDYYLDCDEFEKDVWDRRKLNIPKDKVNESQYEYKITFKDIKNEYFKSIAKRYCKYMLNINSFSYCGDISQRLKVFFNFISDTYPNVTRLNQITRSHVEDYLSFINNKGLVARTSNSYKGVPAGLFEKAQLLGWDDVPKKRIFFNEDYTKQVKAKPRYIEENILIQLNENLDKLPSDIRIMTIILEECGMRISELCALKINCLIQDNEGDYFLKYYQNKMKKEHIVPISKEVAMVIKEQEKIIINRNNKSDYLFQREDGSSVKQSSFRDELNKLAVNQNITDSNGKVFRFQAHAFRHTVGTRMINNGVPQYIVQKYLGHSSPEMTNVYAQIHDKTMKKAFNEFKENLISNNGDILELDNEIDNEDLQWFKKNINAQTLPNGYCKLPTIAGACPHANACLDCGNFCTSNKFLGEHKKQLEKTNELLEIAKSNNWQRQIETNLRLKNKLETIISSLED</sequence>
<dbReference type="AlphaFoldDB" id="A0A5P3XK23"/>
<dbReference type="PANTHER" id="PTHR30349:SF86">
    <property type="entry name" value="INTEGRASE_RECOMBINASE AQ_AA09-RELATED"/>
    <property type="match status" value="1"/>
</dbReference>
<proteinExistence type="predicted"/>
<dbReference type="Gene3D" id="1.10.443.10">
    <property type="entry name" value="Intergrase catalytic core"/>
    <property type="match status" value="1"/>
</dbReference>
<reference evidence="3 4" key="1">
    <citation type="submission" date="2018-09" db="EMBL/GenBank/DDBJ databases">
        <title>A clostridial neurotoxin that targets Anopheles mosquitoes.</title>
        <authorList>
            <person name="Contreras E."/>
            <person name="Masuyer G."/>
            <person name="Qureshi N."/>
            <person name="Chawla S."/>
            <person name="Lim H.L."/>
            <person name="Chen J."/>
            <person name="Stenmark P."/>
            <person name="Gill S."/>
        </authorList>
    </citation>
    <scope>NUCLEOTIDE SEQUENCE [LARGE SCALE GENOMIC DNA]</scope>
    <source>
        <strain evidence="3 4">Cbm</strain>
    </source>
</reference>
<dbReference type="GO" id="GO:0015074">
    <property type="term" value="P:DNA integration"/>
    <property type="evidence" value="ECO:0007669"/>
    <property type="project" value="InterPro"/>
</dbReference>
<dbReference type="CDD" id="cd01187">
    <property type="entry name" value="INT_tnpB_C_Tn554"/>
    <property type="match status" value="1"/>
</dbReference>
<feature type="domain" description="Tyr recombinase" evidence="2">
    <location>
        <begin position="305"/>
        <end position="492"/>
    </location>
</feature>
<dbReference type="InterPro" id="IPR002104">
    <property type="entry name" value="Integrase_catalytic"/>
</dbReference>
<dbReference type="Pfam" id="PF00589">
    <property type="entry name" value="Phage_integrase"/>
    <property type="match status" value="1"/>
</dbReference>
<dbReference type="PANTHER" id="PTHR30349">
    <property type="entry name" value="PHAGE INTEGRASE-RELATED"/>
    <property type="match status" value="1"/>
</dbReference>
<evidence type="ECO:0000259" key="2">
    <source>
        <dbReference type="PROSITE" id="PS51898"/>
    </source>
</evidence>
<dbReference type="GO" id="GO:0003677">
    <property type="term" value="F:DNA binding"/>
    <property type="evidence" value="ECO:0007669"/>
    <property type="project" value="InterPro"/>
</dbReference>
<gene>
    <name evidence="3" type="ORF">D4A35_07060</name>
</gene>
<dbReference type="InterPro" id="IPR013762">
    <property type="entry name" value="Integrase-like_cat_sf"/>
</dbReference>
<dbReference type="SUPFAM" id="SSF56349">
    <property type="entry name" value="DNA breaking-rejoining enzymes"/>
    <property type="match status" value="1"/>
</dbReference>
<evidence type="ECO:0000256" key="1">
    <source>
        <dbReference type="ARBA" id="ARBA00023172"/>
    </source>
</evidence>
<keyword evidence="1" id="KW-0233">DNA recombination</keyword>
<protein>
    <submittedName>
        <fullName evidence="3">Phage integrase family protein</fullName>
    </submittedName>
</protein>
<accession>A0A5P3XK23</accession>
<dbReference type="PROSITE" id="PS51898">
    <property type="entry name" value="TYR_RECOMBINASE"/>
    <property type="match status" value="1"/>
</dbReference>
<dbReference type="Proteomes" id="UP000326961">
    <property type="component" value="Chromosome"/>
</dbReference>
<organism evidence="3 4">
    <name type="scientific">Paraclostridium bifermentans</name>
    <name type="common">Clostridium bifermentans</name>
    <dbReference type="NCBI Taxonomy" id="1490"/>
    <lineage>
        <taxon>Bacteria</taxon>
        <taxon>Bacillati</taxon>
        <taxon>Bacillota</taxon>
        <taxon>Clostridia</taxon>
        <taxon>Peptostreptococcales</taxon>
        <taxon>Peptostreptococcaceae</taxon>
        <taxon>Paraclostridium</taxon>
    </lineage>
</organism>
<dbReference type="RefSeq" id="WP_150887552.1">
    <property type="nucleotide sequence ID" value="NZ_CM017269.1"/>
</dbReference>
<dbReference type="GO" id="GO:0006310">
    <property type="term" value="P:DNA recombination"/>
    <property type="evidence" value="ECO:0007669"/>
    <property type="project" value="UniProtKB-KW"/>
</dbReference>
<dbReference type="InterPro" id="IPR011010">
    <property type="entry name" value="DNA_brk_join_enz"/>
</dbReference>